<accession>A0A232FH09</accession>
<evidence type="ECO:0000313" key="6">
    <source>
        <dbReference type="EMBL" id="OXU29729.1"/>
    </source>
</evidence>
<feature type="region of interest" description="Disordered" evidence="3">
    <location>
        <begin position="298"/>
        <end position="317"/>
    </location>
</feature>
<keyword evidence="1 2" id="KW-1015">Disulfide bond</keyword>
<dbReference type="Pfam" id="PF26080">
    <property type="entry name" value="CUB_animal"/>
    <property type="match status" value="1"/>
</dbReference>
<dbReference type="InterPro" id="IPR035914">
    <property type="entry name" value="Sperma_CUB_dom_sf"/>
</dbReference>
<dbReference type="InterPro" id="IPR000859">
    <property type="entry name" value="CUB_dom"/>
</dbReference>
<protein>
    <recommendedName>
        <fullName evidence="5">CUB domain-containing protein</fullName>
    </recommendedName>
</protein>
<dbReference type="PANTHER" id="PTHR33236">
    <property type="entry name" value="INTRAFLAGELLAR TRANSPORT PROTEIN 122 FAMILY PROTEIN-RELATED"/>
    <property type="match status" value="1"/>
</dbReference>
<dbReference type="SUPFAM" id="SSF49854">
    <property type="entry name" value="Spermadhesin, CUB domain"/>
    <property type="match status" value="1"/>
</dbReference>
<dbReference type="Proteomes" id="UP000215335">
    <property type="component" value="Unassembled WGS sequence"/>
</dbReference>
<dbReference type="STRING" id="543379.A0A232FH09"/>
<feature type="chain" id="PRO_5013280169" description="CUB domain-containing protein" evidence="4">
    <location>
        <begin position="22"/>
        <end position="429"/>
    </location>
</feature>
<sequence>MSRLHLVLTLGPLVLLAVPSAQWPYPLWSTASQKPARNGLTSSSSSSSLLPRVLSFFPEPVAEECLSADKRRRGICMNTYDCRIQRGTFQGPCALGFGVCCVFTASCGGEVQNNLTYVTSPGFPNLIDQAMNCSVLVKKIEQQVSQLRIDFLHFNIGQPNRRTGVCDDDVMLVRSGEKTFQLCGWNSGQHIYVDIGEEPVTINFRLPGNLTSRMWEMRVVQLGFEQRAPAGCLQYLQAANGTLKTLNYLPNGRYLANHDYLICIRQEYGMCSVAYAPCTEDSFRIGGPNARIRNITTVQSPDEVDDGSGSAPESSGLSLTRCKDRVLIPCDFEEFITPGNDGAGICDLEHCGTTFCGSSGVSSTATTTESSEPTTVATAAAAAGSGCRVETSALPFHIRVAFGPGEDTGTSPEDNVGMCLSYEQLPCVP</sequence>
<evidence type="ECO:0000256" key="2">
    <source>
        <dbReference type="PROSITE-ProRule" id="PRU00059"/>
    </source>
</evidence>
<dbReference type="PROSITE" id="PS01180">
    <property type="entry name" value="CUB"/>
    <property type="match status" value="1"/>
</dbReference>
<reference evidence="6 7" key="1">
    <citation type="journal article" date="2017" name="Curr. Biol.">
        <title>The Evolution of Venom by Co-option of Single-Copy Genes.</title>
        <authorList>
            <person name="Martinson E.O."/>
            <person name="Mrinalini"/>
            <person name="Kelkar Y.D."/>
            <person name="Chang C.H."/>
            <person name="Werren J.H."/>
        </authorList>
    </citation>
    <scope>NUCLEOTIDE SEQUENCE [LARGE SCALE GENOMIC DNA]</scope>
    <source>
        <strain evidence="6 7">Alberta</strain>
        <tissue evidence="6">Whole body</tissue>
    </source>
</reference>
<dbReference type="EMBL" id="NNAY01000247">
    <property type="protein sequence ID" value="OXU29729.1"/>
    <property type="molecule type" value="Genomic_DNA"/>
</dbReference>
<dbReference type="OrthoDB" id="6344756at2759"/>
<evidence type="ECO:0000256" key="3">
    <source>
        <dbReference type="SAM" id="MobiDB-lite"/>
    </source>
</evidence>
<keyword evidence="7" id="KW-1185">Reference proteome</keyword>
<gene>
    <name evidence="6" type="ORF">TSAR_016161</name>
</gene>
<dbReference type="Gene3D" id="2.60.120.290">
    <property type="entry name" value="Spermadhesin, CUB domain"/>
    <property type="match status" value="1"/>
</dbReference>
<evidence type="ECO:0000313" key="7">
    <source>
        <dbReference type="Proteomes" id="UP000215335"/>
    </source>
</evidence>
<feature type="signal peptide" evidence="4">
    <location>
        <begin position="1"/>
        <end position="21"/>
    </location>
</feature>
<proteinExistence type="predicted"/>
<comment type="caution">
    <text evidence="6">The sequence shown here is derived from an EMBL/GenBank/DDBJ whole genome shotgun (WGS) entry which is preliminary data.</text>
</comment>
<dbReference type="InterPro" id="IPR058698">
    <property type="entry name" value="CUB_metazoa"/>
</dbReference>
<evidence type="ECO:0000259" key="5">
    <source>
        <dbReference type="PROSITE" id="PS01180"/>
    </source>
</evidence>
<dbReference type="Pfam" id="PF00431">
    <property type="entry name" value="CUB"/>
    <property type="match status" value="1"/>
</dbReference>
<keyword evidence="4" id="KW-0732">Signal</keyword>
<feature type="disulfide bond" evidence="2">
    <location>
        <begin position="166"/>
        <end position="183"/>
    </location>
</feature>
<organism evidence="6 7">
    <name type="scientific">Trichomalopsis sarcophagae</name>
    <dbReference type="NCBI Taxonomy" id="543379"/>
    <lineage>
        <taxon>Eukaryota</taxon>
        <taxon>Metazoa</taxon>
        <taxon>Ecdysozoa</taxon>
        <taxon>Arthropoda</taxon>
        <taxon>Hexapoda</taxon>
        <taxon>Insecta</taxon>
        <taxon>Pterygota</taxon>
        <taxon>Neoptera</taxon>
        <taxon>Endopterygota</taxon>
        <taxon>Hymenoptera</taxon>
        <taxon>Apocrita</taxon>
        <taxon>Proctotrupomorpha</taxon>
        <taxon>Chalcidoidea</taxon>
        <taxon>Pteromalidae</taxon>
        <taxon>Pteromalinae</taxon>
        <taxon>Trichomalopsis</taxon>
    </lineage>
</organism>
<evidence type="ECO:0000256" key="1">
    <source>
        <dbReference type="ARBA" id="ARBA00023157"/>
    </source>
</evidence>
<comment type="caution">
    <text evidence="2">Lacks conserved residue(s) required for the propagation of feature annotation.</text>
</comment>
<feature type="domain" description="CUB" evidence="5">
    <location>
        <begin position="107"/>
        <end position="222"/>
    </location>
</feature>
<evidence type="ECO:0000256" key="4">
    <source>
        <dbReference type="SAM" id="SignalP"/>
    </source>
</evidence>
<name>A0A232FH09_9HYME</name>
<dbReference type="PANTHER" id="PTHR33236:SF4">
    <property type="entry name" value="CUB DOMAIN-CONTAINING PROTEIN"/>
    <property type="match status" value="1"/>
</dbReference>
<dbReference type="AlphaFoldDB" id="A0A232FH09"/>